<organism evidence="2">
    <name type="scientific">Caenorhabditis brenneri</name>
    <name type="common">Nematode worm</name>
    <dbReference type="NCBI Taxonomy" id="135651"/>
    <lineage>
        <taxon>Eukaryota</taxon>
        <taxon>Metazoa</taxon>
        <taxon>Ecdysozoa</taxon>
        <taxon>Nematoda</taxon>
        <taxon>Chromadorea</taxon>
        <taxon>Rhabditida</taxon>
        <taxon>Rhabditina</taxon>
        <taxon>Rhabditomorpha</taxon>
        <taxon>Rhabditoidea</taxon>
        <taxon>Rhabditidae</taxon>
        <taxon>Peloderinae</taxon>
        <taxon>Caenorhabditis</taxon>
    </lineage>
</organism>
<proteinExistence type="predicted"/>
<dbReference type="AlphaFoldDB" id="G0P578"/>
<name>G0P578_CAEBE</name>
<protein>
    <submittedName>
        <fullName evidence="1">Uncharacterized protein</fullName>
    </submittedName>
</protein>
<reference evidence="2" key="1">
    <citation type="submission" date="2011-07" db="EMBL/GenBank/DDBJ databases">
        <authorList>
            <consortium name="Caenorhabditis brenneri Sequencing and Analysis Consortium"/>
            <person name="Wilson R.K."/>
        </authorList>
    </citation>
    <scope>NUCLEOTIDE SEQUENCE [LARGE SCALE GENOMIC DNA]</scope>
    <source>
        <strain evidence="2">PB2801</strain>
    </source>
</reference>
<evidence type="ECO:0000313" key="1">
    <source>
        <dbReference type="EMBL" id="EGT45357.1"/>
    </source>
</evidence>
<accession>G0P578</accession>
<sequence length="119" mass="14078">MDMPRRNVKELQRREAVVVDVKDRCKKNGGTGIRVQIERIRILPARIPRVDLHYVLNETVWGAQIDERITFRVYQWKAIERPNNSSKEVPKTDNLLGSNKLFSENELRIWAQLLEKIRN</sequence>
<dbReference type="EMBL" id="GL380076">
    <property type="protein sequence ID" value="EGT45357.1"/>
    <property type="molecule type" value="Genomic_DNA"/>
</dbReference>
<keyword evidence="2" id="KW-1185">Reference proteome</keyword>
<evidence type="ECO:0000313" key="2">
    <source>
        <dbReference type="Proteomes" id="UP000008068"/>
    </source>
</evidence>
<gene>
    <name evidence="1" type="ORF">CAEBREN_17514</name>
</gene>
<dbReference type="InParanoid" id="G0P578"/>
<dbReference type="HOGENOM" id="CLU_2063567_0_0_1"/>
<dbReference type="Proteomes" id="UP000008068">
    <property type="component" value="Unassembled WGS sequence"/>
</dbReference>